<dbReference type="CDD" id="cd00130">
    <property type="entry name" value="PAS"/>
    <property type="match status" value="1"/>
</dbReference>
<dbReference type="GO" id="GO:0016787">
    <property type="term" value="F:hydrolase activity"/>
    <property type="evidence" value="ECO:0007669"/>
    <property type="project" value="UniProtKB-KW"/>
</dbReference>
<reference evidence="3 4" key="1">
    <citation type="submission" date="2020-08" db="EMBL/GenBank/DDBJ databases">
        <title>Genomic Encyclopedia of Type Strains, Phase III (KMG-III): the genomes of soil and plant-associated and newly described type strains.</title>
        <authorList>
            <person name="Whitman W."/>
        </authorList>
    </citation>
    <scope>NUCLEOTIDE SEQUENCE [LARGE SCALE GENOMIC DNA]</scope>
    <source>
        <strain evidence="3 4">CECT 5862</strain>
    </source>
</reference>
<keyword evidence="3" id="KW-0378">Hydrolase</keyword>
<feature type="domain" description="PAS" evidence="2">
    <location>
        <begin position="1"/>
        <end position="44"/>
    </location>
</feature>
<evidence type="ECO:0000259" key="2">
    <source>
        <dbReference type="PROSITE" id="PS50112"/>
    </source>
</evidence>
<dbReference type="InterPro" id="IPR035965">
    <property type="entry name" value="PAS-like_dom_sf"/>
</dbReference>
<dbReference type="PROSITE" id="PS50112">
    <property type="entry name" value="PAS"/>
    <property type="match status" value="1"/>
</dbReference>
<keyword evidence="1" id="KW-0175">Coiled coil</keyword>
<dbReference type="Pfam" id="PF13426">
    <property type="entry name" value="PAS_9"/>
    <property type="match status" value="1"/>
</dbReference>
<dbReference type="RefSeq" id="WP_183601751.1">
    <property type="nucleotide sequence ID" value="NZ_JACHXK010000009.1"/>
</dbReference>
<dbReference type="SUPFAM" id="SSF55785">
    <property type="entry name" value="PYP-like sensor domain (PAS domain)"/>
    <property type="match status" value="1"/>
</dbReference>
<dbReference type="Gene3D" id="3.30.450.20">
    <property type="entry name" value="PAS domain"/>
    <property type="match status" value="1"/>
</dbReference>
<feature type="coiled-coil region" evidence="1">
    <location>
        <begin position="112"/>
        <end position="139"/>
    </location>
</feature>
<accession>A0A7W5B0Z6</accession>
<dbReference type="Proteomes" id="UP000570361">
    <property type="component" value="Unassembled WGS sequence"/>
</dbReference>
<gene>
    <name evidence="3" type="ORF">FHS18_003969</name>
</gene>
<proteinExistence type="predicted"/>
<dbReference type="EMBL" id="JACHXK010000009">
    <property type="protein sequence ID" value="MBB3111901.1"/>
    <property type="molecule type" value="Genomic_DNA"/>
</dbReference>
<dbReference type="AlphaFoldDB" id="A0A7W5B0Z6"/>
<evidence type="ECO:0000313" key="4">
    <source>
        <dbReference type="Proteomes" id="UP000570361"/>
    </source>
</evidence>
<keyword evidence="4" id="KW-1185">Reference proteome</keyword>
<sequence length="221" mass="25491">MDERLNHLPCGYMSLNPDYIITSMNQTLLSLTGHDREDMLGQKLDRLLTAQSRVFFQIYFPPLISLNHRVEEMYLLLKTKGEDKLPVLLNAALYEQDGEVLIDCILLPLRRRLEYEKQIQEAEARANKAAQKVRALHHDIDAGQKTLAQLTSKIEALPLVTDEFIQSFQSIGLPVYVYSVYDQGGEPLNYGAIMDWNEHYFYVEGKAYSRKAYIFLVTKID</sequence>
<dbReference type="EC" id="3.1.3.3" evidence="3"/>
<protein>
    <submittedName>
        <fullName evidence="3">Sigma-B regulation protein RsbU (Phosphoserine phosphatase)</fullName>
        <ecNumber evidence="3">3.1.3.3</ecNumber>
    </submittedName>
</protein>
<organism evidence="3 4">
    <name type="scientific">Paenibacillus phyllosphaerae</name>
    <dbReference type="NCBI Taxonomy" id="274593"/>
    <lineage>
        <taxon>Bacteria</taxon>
        <taxon>Bacillati</taxon>
        <taxon>Bacillota</taxon>
        <taxon>Bacilli</taxon>
        <taxon>Bacillales</taxon>
        <taxon>Paenibacillaceae</taxon>
        <taxon>Paenibacillus</taxon>
    </lineage>
</organism>
<dbReference type="InterPro" id="IPR000014">
    <property type="entry name" value="PAS"/>
</dbReference>
<evidence type="ECO:0000256" key="1">
    <source>
        <dbReference type="SAM" id="Coils"/>
    </source>
</evidence>
<comment type="caution">
    <text evidence="3">The sequence shown here is derived from an EMBL/GenBank/DDBJ whole genome shotgun (WGS) entry which is preliminary data.</text>
</comment>
<evidence type="ECO:0000313" key="3">
    <source>
        <dbReference type="EMBL" id="MBB3111901.1"/>
    </source>
</evidence>
<name>A0A7W5B0Z6_9BACL</name>